<protein>
    <submittedName>
        <fullName evidence="2">Alpha/beta hydrolase</fullName>
    </submittedName>
</protein>
<comment type="caution">
    <text evidence="2">The sequence shown here is derived from an EMBL/GenBank/DDBJ whole genome shotgun (WGS) entry which is preliminary data.</text>
</comment>
<dbReference type="PANTHER" id="PTHR43194">
    <property type="entry name" value="HYDROLASE ALPHA/BETA FOLD FAMILY"/>
    <property type="match status" value="1"/>
</dbReference>
<sequence>MRATPVLLAGNMCDGRLWTDSVRASLPGAVDADLSWDDSIRGMAERALAAADGPLLPVGFSMGGIVALAMADLAPDRIAGLVLLDTNASADLPERAAARPRQQADVLGGGLERVLVEELKPNYLAAANRGDRALLDLLRDMGMALGPDVFVRQSEALRTRPDLRHVLPALDAPVLLLCGEEDRLCPPDWHQDLALSARDAVLHVVPDAGHMLPLERADALAHHLTAWLKEHA</sequence>
<dbReference type="InterPro" id="IPR029058">
    <property type="entry name" value="AB_hydrolase_fold"/>
</dbReference>
<evidence type="ECO:0000259" key="1">
    <source>
        <dbReference type="Pfam" id="PF12697"/>
    </source>
</evidence>
<accession>A0A2A2SEN3</accession>
<keyword evidence="2" id="KW-0378">Hydrolase</keyword>
<proteinExistence type="predicted"/>
<reference evidence="3" key="1">
    <citation type="submission" date="2017-09" db="EMBL/GenBank/DDBJ databases">
        <authorList>
            <person name="Feng G."/>
            <person name="Zhu H."/>
        </authorList>
    </citation>
    <scope>NUCLEOTIDE SEQUENCE [LARGE SCALE GENOMIC DNA]</scope>
    <source>
        <strain evidence="3">1PNM-20</strain>
    </source>
</reference>
<dbReference type="OrthoDB" id="5491135at2"/>
<organism evidence="2 3">
    <name type="scientific">Sphingomonas lenta</name>
    <dbReference type="NCBI Taxonomy" id="1141887"/>
    <lineage>
        <taxon>Bacteria</taxon>
        <taxon>Pseudomonadati</taxon>
        <taxon>Pseudomonadota</taxon>
        <taxon>Alphaproteobacteria</taxon>
        <taxon>Sphingomonadales</taxon>
        <taxon>Sphingomonadaceae</taxon>
        <taxon>Sphingomonas</taxon>
    </lineage>
</organism>
<dbReference type="Pfam" id="PF12697">
    <property type="entry name" value="Abhydrolase_6"/>
    <property type="match status" value="1"/>
</dbReference>
<dbReference type="PANTHER" id="PTHR43194:SF2">
    <property type="entry name" value="PEROXISOMAL MEMBRANE PROTEIN LPX1"/>
    <property type="match status" value="1"/>
</dbReference>
<dbReference type="RefSeq" id="WP_095997970.1">
    <property type="nucleotide sequence ID" value="NZ_NSLI01000003.1"/>
</dbReference>
<feature type="domain" description="AB hydrolase-1" evidence="1">
    <location>
        <begin position="25"/>
        <end position="221"/>
    </location>
</feature>
<dbReference type="Proteomes" id="UP000218151">
    <property type="component" value="Unassembled WGS sequence"/>
</dbReference>
<keyword evidence="3" id="KW-1185">Reference proteome</keyword>
<dbReference type="GO" id="GO:0016787">
    <property type="term" value="F:hydrolase activity"/>
    <property type="evidence" value="ECO:0007669"/>
    <property type="project" value="UniProtKB-KW"/>
</dbReference>
<dbReference type="Gene3D" id="3.40.50.1820">
    <property type="entry name" value="alpha/beta hydrolase"/>
    <property type="match status" value="1"/>
</dbReference>
<dbReference type="InterPro" id="IPR050228">
    <property type="entry name" value="Carboxylesterase_BioH"/>
</dbReference>
<dbReference type="InterPro" id="IPR000073">
    <property type="entry name" value="AB_hydrolase_1"/>
</dbReference>
<evidence type="ECO:0000313" key="2">
    <source>
        <dbReference type="EMBL" id="PAX07727.1"/>
    </source>
</evidence>
<dbReference type="SUPFAM" id="SSF53474">
    <property type="entry name" value="alpha/beta-Hydrolases"/>
    <property type="match status" value="1"/>
</dbReference>
<dbReference type="PRINTS" id="PR00111">
    <property type="entry name" value="ABHYDROLASE"/>
</dbReference>
<gene>
    <name evidence="2" type="ORF">CKY28_08800</name>
</gene>
<dbReference type="EMBL" id="NSLI01000003">
    <property type="protein sequence ID" value="PAX07727.1"/>
    <property type="molecule type" value="Genomic_DNA"/>
</dbReference>
<dbReference type="AlphaFoldDB" id="A0A2A2SEN3"/>
<evidence type="ECO:0000313" key="3">
    <source>
        <dbReference type="Proteomes" id="UP000218151"/>
    </source>
</evidence>
<name>A0A2A2SEN3_9SPHN</name>